<protein>
    <submittedName>
        <fullName evidence="2">Uncharacterized protein</fullName>
    </submittedName>
</protein>
<dbReference type="RefSeq" id="WP_189691030.1">
    <property type="nucleotide sequence ID" value="NZ_BMYK01000050.1"/>
</dbReference>
<sequence length="120" mass="13628">MTATRGTAQRGENIVKTPDGRYLVVRGRLWRATDPRLTAERRSELVEQLMDARRSLRRRADTTGRAQARSQVDAAKRGLGERGPVWWTDGAPNYNRKLVKNTPYAQWHAALFDQHAADDA</sequence>
<comment type="caution">
    <text evidence="2">The sequence shown here is derived from an EMBL/GenBank/DDBJ whole genome shotgun (WGS) entry which is preliminary data.</text>
</comment>
<reference evidence="3" key="1">
    <citation type="journal article" date="2019" name="Int. J. Syst. Evol. Microbiol.">
        <title>The Global Catalogue of Microorganisms (GCM) 10K type strain sequencing project: providing services to taxonomists for standard genome sequencing and annotation.</title>
        <authorList>
            <consortium name="The Broad Institute Genomics Platform"/>
            <consortium name="The Broad Institute Genome Sequencing Center for Infectious Disease"/>
            <person name="Wu L."/>
            <person name="Ma J."/>
        </authorList>
    </citation>
    <scope>NUCLEOTIDE SEQUENCE [LARGE SCALE GENOMIC DNA]</scope>
    <source>
        <strain evidence="3">KCTC 23314</strain>
    </source>
</reference>
<name>A0ABQ3GGZ7_9BURK</name>
<dbReference type="EMBL" id="BMYK01000050">
    <property type="protein sequence ID" value="GHD04393.1"/>
    <property type="molecule type" value="Genomic_DNA"/>
</dbReference>
<organism evidence="2 3">
    <name type="scientific">Pseudorhodoferax aquiterrae</name>
    <dbReference type="NCBI Taxonomy" id="747304"/>
    <lineage>
        <taxon>Bacteria</taxon>
        <taxon>Pseudomonadati</taxon>
        <taxon>Pseudomonadota</taxon>
        <taxon>Betaproteobacteria</taxon>
        <taxon>Burkholderiales</taxon>
        <taxon>Comamonadaceae</taxon>
    </lineage>
</organism>
<evidence type="ECO:0000313" key="2">
    <source>
        <dbReference type="EMBL" id="GHD04393.1"/>
    </source>
</evidence>
<evidence type="ECO:0000256" key="1">
    <source>
        <dbReference type="SAM" id="MobiDB-lite"/>
    </source>
</evidence>
<feature type="region of interest" description="Disordered" evidence="1">
    <location>
        <begin position="55"/>
        <end position="85"/>
    </location>
</feature>
<evidence type="ECO:0000313" key="3">
    <source>
        <dbReference type="Proteomes" id="UP000626210"/>
    </source>
</evidence>
<gene>
    <name evidence="2" type="ORF">GCM10007320_65230</name>
</gene>
<proteinExistence type="predicted"/>
<accession>A0ABQ3GGZ7</accession>
<dbReference type="Proteomes" id="UP000626210">
    <property type="component" value="Unassembled WGS sequence"/>
</dbReference>
<keyword evidence="3" id="KW-1185">Reference proteome</keyword>